<gene>
    <name evidence="1" type="ORF">ONZ43_g203</name>
</gene>
<protein>
    <submittedName>
        <fullName evidence="1">Uncharacterized protein</fullName>
    </submittedName>
</protein>
<name>A0ACC2J9B1_9PEZI</name>
<proteinExistence type="predicted"/>
<organism evidence="1 2">
    <name type="scientific">Nemania bipapillata</name>
    <dbReference type="NCBI Taxonomy" id="110536"/>
    <lineage>
        <taxon>Eukaryota</taxon>
        <taxon>Fungi</taxon>
        <taxon>Dikarya</taxon>
        <taxon>Ascomycota</taxon>
        <taxon>Pezizomycotina</taxon>
        <taxon>Sordariomycetes</taxon>
        <taxon>Xylariomycetidae</taxon>
        <taxon>Xylariales</taxon>
        <taxon>Xylariaceae</taxon>
        <taxon>Nemania</taxon>
    </lineage>
</organism>
<evidence type="ECO:0000313" key="2">
    <source>
        <dbReference type="Proteomes" id="UP001153334"/>
    </source>
</evidence>
<comment type="caution">
    <text evidence="1">The sequence shown here is derived from an EMBL/GenBank/DDBJ whole genome shotgun (WGS) entry which is preliminary data.</text>
</comment>
<evidence type="ECO:0000313" key="1">
    <source>
        <dbReference type="EMBL" id="KAJ8123961.1"/>
    </source>
</evidence>
<reference evidence="1" key="1">
    <citation type="submission" date="2022-11" db="EMBL/GenBank/DDBJ databases">
        <title>Genome Sequence of Nemania bipapillata.</title>
        <authorList>
            <person name="Buettner E."/>
        </authorList>
    </citation>
    <scope>NUCLEOTIDE SEQUENCE</scope>
    <source>
        <strain evidence="1">CP14</strain>
    </source>
</reference>
<sequence>MDKTLRRAGFTEHDFNTGEVTLNYVAGPRCTTGPPLVFIHGQTVTWEEYTFIMPLLSSDFTVYAVTQRGHGKSTFTPGQYTFNALGNDMTAFLREVVREPAIVVGNSSGGVLTCWLAANAKEHVKAIVLEDPPLFRCDYPNIMSTSVYDVWLALSKSSEPDGGGFAAFFREFLIPTITKTEDRVMSSEKPPPKFLLHLVSRLIKLQQKRHPGKPVDFHFMPSTRRIMIRGMSQFDGNFSRAFVDGTMGKDFDHAETLARIDVPVLFLHARYFLMKDERLMGALTDEDVERVKGLVKGPWKYVKMDCAHAIAIDAPEEEAREIRAWVGEQSLIDAKTEG</sequence>
<accession>A0ACC2J9B1</accession>
<dbReference type="Proteomes" id="UP001153334">
    <property type="component" value="Unassembled WGS sequence"/>
</dbReference>
<keyword evidence="2" id="KW-1185">Reference proteome</keyword>
<dbReference type="EMBL" id="JAPESX010000022">
    <property type="protein sequence ID" value="KAJ8123961.1"/>
    <property type="molecule type" value="Genomic_DNA"/>
</dbReference>